<dbReference type="EC" id="3.5.1.n3" evidence="7"/>
<evidence type="ECO:0000313" key="9">
    <source>
        <dbReference type="EMBL" id="SBS24856.1"/>
    </source>
</evidence>
<protein>
    <recommendedName>
        <fullName evidence="7">Probable 4-deoxy-4-formamido-L-arabinose-phosphoundecaprenol deformylase ArnD</fullName>
        <ecNumber evidence="7">3.5.1.n3</ecNumber>
    </recommendedName>
</protein>
<dbReference type="RefSeq" id="WP_067011630.1">
    <property type="nucleotide sequence ID" value="NZ_FLOB01000001.1"/>
</dbReference>
<evidence type="ECO:0000256" key="1">
    <source>
        <dbReference type="ARBA" id="ARBA00022516"/>
    </source>
</evidence>
<organism evidence="9 10">
    <name type="scientific">Marinomonas spartinae</name>
    <dbReference type="NCBI Taxonomy" id="1792290"/>
    <lineage>
        <taxon>Bacteria</taxon>
        <taxon>Pseudomonadati</taxon>
        <taxon>Pseudomonadota</taxon>
        <taxon>Gammaproteobacteria</taxon>
        <taxon>Oceanospirillales</taxon>
        <taxon>Oceanospirillaceae</taxon>
        <taxon>Marinomonas</taxon>
    </lineage>
</organism>
<dbReference type="Proteomes" id="UP000092544">
    <property type="component" value="Unassembled WGS sequence"/>
</dbReference>
<keyword evidence="5 7" id="KW-0443">Lipid metabolism</keyword>
<comment type="pathway">
    <text evidence="7">Glycolipid biosynthesis; 4-amino-4-deoxy-alpha-L-arabinose undecaprenyl phosphate biosynthesis; 4-amino-4-deoxy-alpha-L-arabinose undecaprenyl phosphate from UDP-4-deoxy-4-formamido-beta-L-arabinose and undecaprenyl phosphate: step 2/2.</text>
</comment>
<evidence type="ECO:0000313" key="10">
    <source>
        <dbReference type="Proteomes" id="UP000092544"/>
    </source>
</evidence>
<keyword evidence="6 7" id="KW-0046">Antibiotic resistance</keyword>
<dbReference type="STRING" id="1792290.MSP8886_00101"/>
<dbReference type="InterPro" id="IPR011330">
    <property type="entry name" value="Glyco_hydro/deAcase_b/a-brl"/>
</dbReference>
<dbReference type="GO" id="GO:0009103">
    <property type="term" value="P:lipopolysaccharide biosynthetic process"/>
    <property type="evidence" value="ECO:0007669"/>
    <property type="project" value="UniProtKB-UniRule"/>
</dbReference>
<comment type="function">
    <text evidence="7">Catalyzes the deformylation of 4-deoxy-4-formamido-L-arabinose-phosphoundecaprenol to 4-amino-4-deoxy-L-arabinose-phosphoundecaprenol. The modified arabinose is attached to lipid A and is required for resistance to polymyxin and cationic antimicrobial peptides.</text>
</comment>
<keyword evidence="2 7" id="KW-0441">Lipid A biosynthesis</keyword>
<dbReference type="EMBL" id="FLOB01000001">
    <property type="protein sequence ID" value="SBS24856.1"/>
    <property type="molecule type" value="Genomic_DNA"/>
</dbReference>
<dbReference type="PANTHER" id="PTHR10587">
    <property type="entry name" value="GLYCOSYL TRANSFERASE-RELATED"/>
    <property type="match status" value="1"/>
</dbReference>
<dbReference type="UniPathway" id="UPA00036">
    <property type="reaction ID" value="UER00496"/>
</dbReference>
<feature type="domain" description="NodB homology" evidence="8">
    <location>
        <begin position="2"/>
        <end position="260"/>
    </location>
</feature>
<comment type="catalytic activity">
    <reaction evidence="7">
        <text>4-deoxy-4-formamido-alpha-L-arabinopyranosyl di-trans,octa-cis-undecaprenyl phosphate + H2O = 4-amino-4-deoxy-alpha-L-arabinopyranosyl di-trans,octa-cis-undecaprenyl phosphate + formate</text>
        <dbReference type="Rhea" id="RHEA:27734"/>
        <dbReference type="ChEBI" id="CHEBI:15377"/>
        <dbReference type="ChEBI" id="CHEBI:15740"/>
        <dbReference type="ChEBI" id="CHEBI:58909"/>
        <dbReference type="ChEBI" id="CHEBI:60463"/>
        <dbReference type="EC" id="3.5.1.n3"/>
    </reaction>
</comment>
<evidence type="ECO:0000259" key="8">
    <source>
        <dbReference type="PROSITE" id="PS51677"/>
    </source>
</evidence>
<evidence type="ECO:0000256" key="2">
    <source>
        <dbReference type="ARBA" id="ARBA00022556"/>
    </source>
</evidence>
<evidence type="ECO:0000256" key="7">
    <source>
        <dbReference type="HAMAP-Rule" id="MF_01870"/>
    </source>
</evidence>
<evidence type="ECO:0000256" key="5">
    <source>
        <dbReference type="ARBA" id="ARBA00023098"/>
    </source>
</evidence>
<dbReference type="OrthoDB" id="9784220at2"/>
<dbReference type="NCBIfam" id="NF011923">
    <property type="entry name" value="PRK15394.1"/>
    <property type="match status" value="1"/>
</dbReference>
<dbReference type="PANTHER" id="PTHR10587:SF137">
    <property type="entry name" value="4-DEOXY-4-FORMAMIDO-L-ARABINOSE-PHOSPHOUNDECAPRENOL DEFORMYLASE ARND-RELATED"/>
    <property type="match status" value="1"/>
</dbReference>
<keyword evidence="1 7" id="KW-0444">Lipid biosynthesis</keyword>
<dbReference type="HAMAP" id="MF_01870">
    <property type="entry name" value="ArnD"/>
    <property type="match status" value="1"/>
</dbReference>
<dbReference type="GO" id="GO:0036108">
    <property type="term" value="P:4-amino-4-deoxy-alpha-L-arabinopyranosyl undecaprenyl phosphate biosynthetic process"/>
    <property type="evidence" value="ECO:0007669"/>
    <property type="project" value="UniProtKB-UniRule"/>
</dbReference>
<dbReference type="InterPro" id="IPR002509">
    <property type="entry name" value="NODB_dom"/>
</dbReference>
<dbReference type="SUPFAM" id="SSF88713">
    <property type="entry name" value="Glycoside hydrolase/deacetylase"/>
    <property type="match status" value="1"/>
</dbReference>
<keyword evidence="10" id="KW-1185">Reference proteome</keyword>
<dbReference type="AlphaFoldDB" id="A0A1A8T122"/>
<keyword evidence="3 7" id="KW-0378">Hydrolase</keyword>
<dbReference type="GO" id="GO:0016020">
    <property type="term" value="C:membrane"/>
    <property type="evidence" value="ECO:0007669"/>
    <property type="project" value="GOC"/>
</dbReference>
<comment type="similarity">
    <text evidence="7">Belongs to the polysaccharide deacetylase family. ArnD deformylase subfamily.</text>
</comment>
<keyword evidence="4 7" id="KW-0448">Lipopolysaccharide biosynthesis</keyword>
<evidence type="ECO:0000256" key="6">
    <source>
        <dbReference type="ARBA" id="ARBA00023251"/>
    </source>
</evidence>
<accession>A0A1A8T122</accession>
<dbReference type="PROSITE" id="PS51677">
    <property type="entry name" value="NODB"/>
    <property type="match status" value="1"/>
</dbReference>
<dbReference type="Pfam" id="PF01522">
    <property type="entry name" value="Polysacc_deac_1"/>
    <property type="match status" value="1"/>
</dbReference>
<reference evidence="9 10" key="1">
    <citation type="submission" date="2016-06" db="EMBL/GenBank/DDBJ databases">
        <authorList>
            <person name="Kjaerup R.B."/>
            <person name="Dalgaard T.S."/>
            <person name="Juul-Madsen H.R."/>
        </authorList>
    </citation>
    <scope>NUCLEOTIDE SEQUENCE [LARGE SCALE GENOMIC DNA]</scope>
    <source>
        <strain evidence="9 10">CECT 8886</strain>
    </source>
</reference>
<dbReference type="GO" id="GO:0016811">
    <property type="term" value="F:hydrolase activity, acting on carbon-nitrogen (but not peptide) bonds, in linear amides"/>
    <property type="evidence" value="ECO:0007669"/>
    <property type="project" value="UniProtKB-UniRule"/>
</dbReference>
<name>A0A1A8T122_9GAMM</name>
<comment type="pathway">
    <text evidence="7">Bacterial outer membrane biogenesis; lipopolysaccharide biosynthesis.</text>
</comment>
<dbReference type="UniPathway" id="UPA00030"/>
<dbReference type="InterPro" id="IPR023557">
    <property type="entry name" value="ArnD"/>
</dbReference>
<gene>
    <name evidence="7 9" type="primary">arnD</name>
    <name evidence="9" type="ORF">MSP8886_00101</name>
</gene>
<dbReference type="InterPro" id="IPR050248">
    <property type="entry name" value="Polysacc_deacetylase_ArnD"/>
</dbReference>
<dbReference type="Gene3D" id="3.20.20.370">
    <property type="entry name" value="Glycoside hydrolase/deacetylase"/>
    <property type="match status" value="1"/>
</dbReference>
<sequence>MRKIGLRIDVDTLKGTQVGVPKLLEILDKHGITASFFFSVGPDNMGRHLWRLIKPKFLIKMLRSNAASLYGLDILLAGTCWPGKVIGKHAATPIRESQKQGHEIGLHAWDHHGWQLNTQRWSDAKMLDHLQQGYDRLGDILGEAVRCSAAPGWRADARVVELKERFHFAYNSDCRGSTAFYPRLQNGQAGTVQIPVTVPTFDEVVGTACDMDGFNQYICDALEKQPFPVYTIHAEVEGIVMTEQFEQLLAMFKARQWQPVTLTDLLAEQPANILTDVKRDSLFGREGWVGWQDSKSEEVYAPSSL</sequence>
<evidence type="ECO:0000256" key="3">
    <source>
        <dbReference type="ARBA" id="ARBA00022801"/>
    </source>
</evidence>
<proteinExistence type="inferred from homology"/>
<dbReference type="GO" id="GO:0046677">
    <property type="term" value="P:response to antibiotic"/>
    <property type="evidence" value="ECO:0007669"/>
    <property type="project" value="UniProtKB-KW"/>
</dbReference>
<evidence type="ECO:0000256" key="4">
    <source>
        <dbReference type="ARBA" id="ARBA00022985"/>
    </source>
</evidence>
<dbReference type="GO" id="GO:0009245">
    <property type="term" value="P:lipid A biosynthetic process"/>
    <property type="evidence" value="ECO:0007669"/>
    <property type="project" value="UniProtKB-UniRule"/>
</dbReference>